<dbReference type="Proteomes" id="UP000190027">
    <property type="component" value="Unassembled WGS sequence"/>
</dbReference>
<dbReference type="Gene3D" id="2.30.42.10">
    <property type="match status" value="1"/>
</dbReference>
<evidence type="ECO:0000259" key="1">
    <source>
        <dbReference type="PROSITE" id="PS50106"/>
    </source>
</evidence>
<dbReference type="Pfam" id="PF13180">
    <property type="entry name" value="PDZ_2"/>
    <property type="match status" value="1"/>
</dbReference>
<dbReference type="STRING" id="1121449.SAMN02745704_02448"/>
<dbReference type="Pfam" id="PF04187">
    <property type="entry name" value="Cofac_haem_bdg"/>
    <property type="match status" value="1"/>
</dbReference>
<protein>
    <submittedName>
        <fullName evidence="2">Uncharacterized iron-regulated protein</fullName>
    </submittedName>
</protein>
<feature type="domain" description="PDZ" evidence="1">
    <location>
        <begin position="296"/>
        <end position="365"/>
    </location>
</feature>
<evidence type="ECO:0000313" key="2">
    <source>
        <dbReference type="EMBL" id="SKA92707.1"/>
    </source>
</evidence>
<sequence length="386" mass="42041">MGCGLLVACVLAACAGPKPVPLNPMVLRFLPERGELANSNGDRLALEDVAPLLEEADFVLVGEGHTSVCDHAFQRRILALMLKGGQRPAVGLEMVGADLQPVLDRFAAGELDLETLPTALDWKTIWGYPFSLFAPQLGLAQAYGLPVAGINAPRRLVKAVGRQGLEGLSPEDREQLPREIIPPPNGQREFLQRLFGEHATRGLGSGELERFLTVQALWDTAMAQNALGLHRSTGRPVLVFAGSGHVERGWGIASRLRILAPKAKVVALVPLRDATEFHPEDGDVLFYCPPAFESRMGMTIEAREGRIVVVAVRPESRAERVGIRPGDRLVEAQGRPMHGFMDLHRAGKQAHEQGQSLTLVVERQGVHYVVDVGRLGKHPEKKKGKE</sequence>
<dbReference type="SUPFAM" id="SSF159501">
    <property type="entry name" value="EreA/ChaN-like"/>
    <property type="match status" value="1"/>
</dbReference>
<name>A0A1T4XT44_9BACT</name>
<dbReference type="Gene3D" id="3.40.50.11550">
    <property type="match status" value="2"/>
</dbReference>
<keyword evidence="3" id="KW-1185">Reference proteome</keyword>
<evidence type="ECO:0000313" key="3">
    <source>
        <dbReference type="Proteomes" id="UP000190027"/>
    </source>
</evidence>
<dbReference type="OrthoDB" id="9795827at2"/>
<dbReference type="RefSeq" id="WP_159447227.1">
    <property type="nucleotide sequence ID" value="NZ_FUYC01000016.1"/>
</dbReference>
<dbReference type="PROSITE" id="PS50106">
    <property type="entry name" value="PDZ"/>
    <property type="match status" value="1"/>
</dbReference>
<dbReference type="InterPro" id="IPR001478">
    <property type="entry name" value="PDZ"/>
</dbReference>
<organism evidence="2 3">
    <name type="scientific">Paucidesulfovibrio gracilis DSM 16080</name>
    <dbReference type="NCBI Taxonomy" id="1121449"/>
    <lineage>
        <taxon>Bacteria</taxon>
        <taxon>Pseudomonadati</taxon>
        <taxon>Thermodesulfobacteriota</taxon>
        <taxon>Desulfovibrionia</taxon>
        <taxon>Desulfovibrionales</taxon>
        <taxon>Desulfovibrionaceae</taxon>
        <taxon>Paucidesulfovibrio</taxon>
    </lineage>
</organism>
<accession>A0A1T4XT44</accession>
<dbReference type="AlphaFoldDB" id="A0A1T4XT44"/>
<dbReference type="InterPro" id="IPR036034">
    <property type="entry name" value="PDZ_sf"/>
</dbReference>
<proteinExistence type="predicted"/>
<dbReference type="SUPFAM" id="SSF50156">
    <property type="entry name" value="PDZ domain-like"/>
    <property type="match status" value="1"/>
</dbReference>
<gene>
    <name evidence="2" type="ORF">SAMN02745704_02448</name>
</gene>
<dbReference type="EMBL" id="FUYC01000016">
    <property type="protein sequence ID" value="SKA92707.1"/>
    <property type="molecule type" value="Genomic_DNA"/>
</dbReference>
<reference evidence="2 3" key="1">
    <citation type="submission" date="2017-02" db="EMBL/GenBank/DDBJ databases">
        <authorList>
            <person name="Peterson S.W."/>
        </authorList>
    </citation>
    <scope>NUCLEOTIDE SEQUENCE [LARGE SCALE GENOMIC DNA]</scope>
    <source>
        <strain evidence="2 3">DSM 16080</strain>
    </source>
</reference>
<dbReference type="SMART" id="SM00228">
    <property type="entry name" value="PDZ"/>
    <property type="match status" value="1"/>
</dbReference>
<dbReference type="InterPro" id="IPR007314">
    <property type="entry name" value="Cofac_haem-bd_dom"/>
</dbReference>
<dbReference type="CDD" id="cd14727">
    <property type="entry name" value="ChanN-like"/>
    <property type="match status" value="1"/>
</dbReference>